<dbReference type="GO" id="GO:0043565">
    <property type="term" value="F:sequence-specific DNA binding"/>
    <property type="evidence" value="ECO:0007669"/>
    <property type="project" value="TreeGrafter"/>
</dbReference>
<evidence type="ECO:0008006" key="3">
    <source>
        <dbReference type="Google" id="ProtNLM"/>
    </source>
</evidence>
<evidence type="ECO:0000313" key="2">
    <source>
        <dbReference type="Proteomes" id="UP001497480"/>
    </source>
</evidence>
<evidence type="ECO:0000313" key="1">
    <source>
        <dbReference type="EMBL" id="CAL0330481.1"/>
    </source>
</evidence>
<proteinExistence type="predicted"/>
<gene>
    <name evidence="1" type="ORF">LLUT_LOCUS31541</name>
</gene>
<dbReference type="Pfam" id="PF09808">
    <property type="entry name" value="SNAPC1"/>
    <property type="match status" value="1"/>
</dbReference>
<dbReference type="GO" id="GO:0042795">
    <property type="term" value="P:snRNA transcription by RNA polymerase II"/>
    <property type="evidence" value="ECO:0007669"/>
    <property type="project" value="TreeGrafter"/>
</dbReference>
<name>A0AAV1YAX6_LUPLU</name>
<dbReference type="PANTHER" id="PTHR15131:SF3">
    <property type="entry name" value="SNRNA-ACTIVATING PROTEIN COMPLEX SUBUNIT 1"/>
    <property type="match status" value="1"/>
</dbReference>
<comment type="caution">
    <text evidence="1">The sequence shown here is derived from an EMBL/GenBank/DDBJ whole genome shotgun (WGS) entry which is preliminary data.</text>
</comment>
<keyword evidence="2" id="KW-1185">Reference proteome</keyword>
<dbReference type="Proteomes" id="UP001497480">
    <property type="component" value="Unassembled WGS sequence"/>
</dbReference>
<sequence>MCLLLILTLPQGENKRKSVMNFDSFKQDIDELIGEFAQEGSTTLADMKRVWLSKKFSYIYQASPPTNLAFFMQSLFAHCIGYIAGTASLSHRLGGLYSLYCLYEVQPYKPPFRVYISLGELAKLKILVVDAKANNIEVVPGLVKRMLERHTFLYGAVDLRESSVTETVNQLQQVQNTRVEVAYEKLFKNTQLENYVHMDLGMEVDLNLLKKKSSEYAKAKGVAIREASNIIDVENIKHITEDKEPIGEVVEKIADEWLVQKQTFYNQTGLKEDDGYDRELEQLLLDNNQDDEESNEE</sequence>
<dbReference type="EMBL" id="CAXHTB010000022">
    <property type="protein sequence ID" value="CAL0330481.1"/>
    <property type="molecule type" value="Genomic_DNA"/>
</dbReference>
<dbReference type="PANTHER" id="PTHR15131">
    <property type="entry name" value="SMALL NUCLEAR RNA ACTIVATING COMPLEX, POLYPEPTIDE 1"/>
    <property type="match status" value="1"/>
</dbReference>
<dbReference type="InterPro" id="IPR019188">
    <property type="entry name" value="SNAPC1"/>
</dbReference>
<dbReference type="GO" id="GO:0019185">
    <property type="term" value="C:snRNA-activating protein complex"/>
    <property type="evidence" value="ECO:0007669"/>
    <property type="project" value="TreeGrafter"/>
</dbReference>
<organism evidence="1 2">
    <name type="scientific">Lupinus luteus</name>
    <name type="common">European yellow lupine</name>
    <dbReference type="NCBI Taxonomy" id="3873"/>
    <lineage>
        <taxon>Eukaryota</taxon>
        <taxon>Viridiplantae</taxon>
        <taxon>Streptophyta</taxon>
        <taxon>Embryophyta</taxon>
        <taxon>Tracheophyta</taxon>
        <taxon>Spermatophyta</taxon>
        <taxon>Magnoliopsida</taxon>
        <taxon>eudicotyledons</taxon>
        <taxon>Gunneridae</taxon>
        <taxon>Pentapetalae</taxon>
        <taxon>rosids</taxon>
        <taxon>fabids</taxon>
        <taxon>Fabales</taxon>
        <taxon>Fabaceae</taxon>
        <taxon>Papilionoideae</taxon>
        <taxon>50 kb inversion clade</taxon>
        <taxon>genistoids sensu lato</taxon>
        <taxon>core genistoids</taxon>
        <taxon>Genisteae</taxon>
        <taxon>Lupinus</taxon>
    </lineage>
</organism>
<reference evidence="1 2" key="1">
    <citation type="submission" date="2024-03" db="EMBL/GenBank/DDBJ databases">
        <authorList>
            <person name="Martinez-Hernandez J."/>
        </authorList>
    </citation>
    <scope>NUCLEOTIDE SEQUENCE [LARGE SCALE GENOMIC DNA]</scope>
</reference>
<protein>
    <recommendedName>
        <fullName evidence="3">Small nuclear RNA activating complex (SNAPc), subunit SNAP43</fullName>
    </recommendedName>
</protein>
<dbReference type="AlphaFoldDB" id="A0AAV1YAX6"/>
<accession>A0AAV1YAX6</accession>
<dbReference type="GO" id="GO:0042796">
    <property type="term" value="P:snRNA transcription by RNA polymerase III"/>
    <property type="evidence" value="ECO:0007669"/>
    <property type="project" value="TreeGrafter"/>
</dbReference>